<dbReference type="Proteomes" id="UP000234681">
    <property type="component" value="Chromosome 9"/>
</dbReference>
<accession>A6JJ43</accession>
<dbReference type="EMBL" id="CH473987">
    <property type="protein sequence ID" value="EDM18689.1"/>
    <property type="molecule type" value="Genomic_DNA"/>
</dbReference>
<evidence type="ECO:0000313" key="2">
    <source>
        <dbReference type="Proteomes" id="UP000234681"/>
    </source>
</evidence>
<name>A6JJ43_RAT</name>
<organism evidence="1 2">
    <name type="scientific">Rattus norvegicus</name>
    <name type="common">Rat</name>
    <dbReference type="NCBI Taxonomy" id="10116"/>
    <lineage>
        <taxon>Eukaryota</taxon>
        <taxon>Metazoa</taxon>
        <taxon>Chordata</taxon>
        <taxon>Craniata</taxon>
        <taxon>Vertebrata</taxon>
        <taxon>Euteleostomi</taxon>
        <taxon>Mammalia</taxon>
        <taxon>Eutheria</taxon>
        <taxon>Euarchontoglires</taxon>
        <taxon>Glires</taxon>
        <taxon>Rodentia</taxon>
        <taxon>Myomorpha</taxon>
        <taxon>Muroidea</taxon>
        <taxon>Muridae</taxon>
        <taxon>Murinae</taxon>
        <taxon>Rattus</taxon>
    </lineage>
</organism>
<proteinExistence type="predicted"/>
<evidence type="ECO:0000313" key="1">
    <source>
        <dbReference type="EMBL" id="EDM18689.1"/>
    </source>
</evidence>
<reference evidence="1 2" key="1">
    <citation type="submission" date="2005-09" db="EMBL/GenBank/DDBJ databases">
        <authorList>
            <person name="Mural R.J."/>
            <person name="Li P.W."/>
            <person name="Adams M.D."/>
            <person name="Amanatides P.G."/>
            <person name="Baden-Tillson H."/>
            <person name="Barnstead M."/>
            <person name="Chin S.H."/>
            <person name="Dew I."/>
            <person name="Evans C.A."/>
            <person name="Ferriera S."/>
            <person name="Flanigan M."/>
            <person name="Fosler C."/>
            <person name="Glodek A."/>
            <person name="Gu Z."/>
            <person name="Holt R.A."/>
            <person name="Jennings D."/>
            <person name="Kraft C.L."/>
            <person name="Lu F."/>
            <person name="Nguyen T."/>
            <person name="Nusskern D.R."/>
            <person name="Pfannkoch C.M."/>
            <person name="Sitter C."/>
            <person name="Sutton G.G."/>
            <person name="Venter J.C."/>
            <person name="Wang Z."/>
            <person name="Woodage T."/>
            <person name="Zheng X.H."/>
            <person name="Zhong F."/>
        </authorList>
    </citation>
    <scope>NUCLEOTIDE SEQUENCE [LARGE SCALE GENOMIC DNA]</scope>
    <source>
        <strain>BN</strain>
        <strain evidence="2">Sprague-Dawley</strain>
    </source>
</reference>
<sequence length="106" mass="12433">MTKVNNRLTQKSLPLEHCLLFGNTTYTLGRCYAMGALPTYWEHYLFRILAKPWEHYLSFRIERSSRTACSCPGIYNCPCSVVLAQRLLKTSWATNCVWAFWMQNKM</sequence>
<dbReference type="AlphaFoldDB" id="A6JJ43"/>
<gene>
    <name evidence="1" type="ORF">rCG_43697</name>
</gene>
<protein>
    <submittedName>
        <fullName evidence="1">RCG43697</fullName>
    </submittedName>
</protein>